<dbReference type="EMBL" id="QICL01000003">
    <property type="protein sequence ID" value="PXV67423.1"/>
    <property type="molecule type" value="Genomic_DNA"/>
</dbReference>
<comment type="caution">
    <text evidence="4">The sequence shown here is derived from an EMBL/GenBank/DDBJ whole genome shotgun (WGS) entry which is preliminary data.</text>
</comment>
<dbReference type="PANTHER" id="PTHR11092">
    <property type="entry name" value="SUGAR NUCLEOTIDE EPIMERASE RELATED"/>
    <property type="match status" value="1"/>
</dbReference>
<evidence type="ECO:0000313" key="5">
    <source>
        <dbReference type="Proteomes" id="UP000247973"/>
    </source>
</evidence>
<protein>
    <recommendedName>
        <fullName evidence="6">TIGR01777 family protein</fullName>
    </recommendedName>
</protein>
<name>A0A2V3PRK6_9BACT</name>
<proteinExistence type="inferred from homology"/>
<dbReference type="RefSeq" id="WP_110309579.1">
    <property type="nucleotide sequence ID" value="NZ_QICL01000003.1"/>
</dbReference>
<dbReference type="NCBIfam" id="TIGR01777">
    <property type="entry name" value="yfcH"/>
    <property type="match status" value="1"/>
</dbReference>
<evidence type="ECO:0000259" key="3">
    <source>
        <dbReference type="Pfam" id="PF08338"/>
    </source>
</evidence>
<dbReference type="SUPFAM" id="SSF51735">
    <property type="entry name" value="NAD(P)-binding Rossmann-fold domains"/>
    <property type="match status" value="1"/>
</dbReference>
<dbReference type="PANTHER" id="PTHR11092:SF0">
    <property type="entry name" value="EPIMERASE FAMILY PROTEIN SDR39U1"/>
    <property type="match status" value="1"/>
</dbReference>
<feature type="domain" description="NAD-dependent epimerase/dehydratase" evidence="2">
    <location>
        <begin position="3"/>
        <end position="215"/>
    </location>
</feature>
<reference evidence="4 5" key="1">
    <citation type="submission" date="2018-03" db="EMBL/GenBank/DDBJ databases">
        <title>Genomic Encyclopedia of Archaeal and Bacterial Type Strains, Phase II (KMG-II): from individual species to whole genera.</title>
        <authorList>
            <person name="Goeker M."/>
        </authorList>
    </citation>
    <scope>NUCLEOTIDE SEQUENCE [LARGE SCALE GENOMIC DNA]</scope>
    <source>
        <strain evidence="4 5">DSM 100214</strain>
    </source>
</reference>
<evidence type="ECO:0000259" key="2">
    <source>
        <dbReference type="Pfam" id="PF01370"/>
    </source>
</evidence>
<sequence length="299" mass="33039">MNIFITGGTGLIGSKLIPDLLLEGHTITALSRNIQKAEAILGSHVKYCDSLEKLTSLDEYDAVINLAGEPIATKRWTAIQKQRLCQSRWQITKKLTQLIKAGENPPQIFISGSAIGYYGNKEDTIITEDTESHEEFTNKLCKSWEAFAMEAKSDKTRVCLLRTGIVLSTEGGMLAKILPIFKLGAGSILGSGNQYISWIHIKDVVSIIKYILETARIEGAINMTAPTPITNKEFSKSLANTLHRPCLFTVPAAIISLFMGEASTLLLDGQRAIPQKLEQNGYQFKFREIHSALIDILKD</sequence>
<organism evidence="4 5">
    <name type="scientific">Dysgonomonas alginatilytica</name>
    <dbReference type="NCBI Taxonomy" id="1605892"/>
    <lineage>
        <taxon>Bacteria</taxon>
        <taxon>Pseudomonadati</taxon>
        <taxon>Bacteroidota</taxon>
        <taxon>Bacteroidia</taxon>
        <taxon>Bacteroidales</taxon>
        <taxon>Dysgonomonadaceae</taxon>
        <taxon>Dysgonomonas</taxon>
    </lineage>
</organism>
<evidence type="ECO:0008006" key="6">
    <source>
        <dbReference type="Google" id="ProtNLM"/>
    </source>
</evidence>
<dbReference type="CDD" id="cd05242">
    <property type="entry name" value="SDR_a8"/>
    <property type="match status" value="1"/>
</dbReference>
<dbReference type="Pfam" id="PF01370">
    <property type="entry name" value="Epimerase"/>
    <property type="match status" value="1"/>
</dbReference>
<feature type="domain" description="DUF1731" evidence="3">
    <location>
        <begin position="250"/>
        <end position="296"/>
    </location>
</feature>
<dbReference type="Proteomes" id="UP000247973">
    <property type="component" value="Unassembled WGS sequence"/>
</dbReference>
<dbReference type="Pfam" id="PF08338">
    <property type="entry name" value="DUF1731"/>
    <property type="match status" value="1"/>
</dbReference>
<gene>
    <name evidence="4" type="ORF">CLV62_10396</name>
</gene>
<dbReference type="AlphaFoldDB" id="A0A2V3PRK6"/>
<accession>A0A2V3PRK6</accession>
<evidence type="ECO:0000256" key="1">
    <source>
        <dbReference type="ARBA" id="ARBA00009353"/>
    </source>
</evidence>
<dbReference type="Gene3D" id="3.40.50.720">
    <property type="entry name" value="NAD(P)-binding Rossmann-like Domain"/>
    <property type="match status" value="1"/>
</dbReference>
<keyword evidence="5" id="KW-1185">Reference proteome</keyword>
<comment type="similarity">
    <text evidence="1">Belongs to the NAD(P)-dependent epimerase/dehydratase family. SDR39U1 subfamily.</text>
</comment>
<dbReference type="InterPro" id="IPR001509">
    <property type="entry name" value="Epimerase_deHydtase"/>
</dbReference>
<evidence type="ECO:0000313" key="4">
    <source>
        <dbReference type="EMBL" id="PXV67423.1"/>
    </source>
</evidence>
<dbReference type="InterPro" id="IPR010099">
    <property type="entry name" value="SDR39U1"/>
</dbReference>
<dbReference type="InterPro" id="IPR036291">
    <property type="entry name" value="NAD(P)-bd_dom_sf"/>
</dbReference>
<dbReference type="OrthoDB" id="329806at2"/>
<dbReference type="InterPro" id="IPR013549">
    <property type="entry name" value="DUF1731"/>
</dbReference>